<protein>
    <submittedName>
        <fullName evidence="2">Galectin</fullName>
    </submittedName>
</protein>
<dbReference type="AlphaFoldDB" id="A0A0M3IDJ2"/>
<reference evidence="2" key="1">
    <citation type="submission" date="2017-02" db="UniProtKB">
        <authorList>
            <consortium name="WormBaseParasite"/>
        </authorList>
    </citation>
    <scope>IDENTIFICATION</scope>
</reference>
<proteinExistence type="predicted"/>
<evidence type="ECO:0000313" key="2">
    <source>
        <dbReference type="WBParaSite" id="ALUE_0001610001-mRNA-1"/>
    </source>
</evidence>
<accession>A0A0M3IDJ2</accession>
<keyword evidence="1" id="KW-1185">Reference proteome</keyword>
<dbReference type="WBParaSite" id="ALUE_0001610001-mRNA-1">
    <property type="protein sequence ID" value="ALUE_0001610001-mRNA-1"/>
    <property type="gene ID" value="ALUE_0001610001"/>
</dbReference>
<organism evidence="1 2">
    <name type="scientific">Ascaris lumbricoides</name>
    <name type="common">Giant roundworm</name>
    <dbReference type="NCBI Taxonomy" id="6252"/>
    <lineage>
        <taxon>Eukaryota</taxon>
        <taxon>Metazoa</taxon>
        <taxon>Ecdysozoa</taxon>
        <taxon>Nematoda</taxon>
        <taxon>Chromadorea</taxon>
        <taxon>Rhabditida</taxon>
        <taxon>Spirurina</taxon>
        <taxon>Ascaridomorpha</taxon>
        <taxon>Ascaridoidea</taxon>
        <taxon>Ascarididae</taxon>
        <taxon>Ascaris</taxon>
    </lineage>
</organism>
<name>A0A0M3IDJ2_ASCLU</name>
<sequence length="114" mass="13478">MLSCNGCKIHLKIFSHTWDPFQIQVFIPAIHARTERLTFNYEGEQRLVTIEGKQCNKYRWSFKTWKLVGNDWIPAKEKKVKLEGDGWIDVFIDNEYMPSLQNRFNIFCSEGLCS</sequence>
<dbReference type="Proteomes" id="UP000036681">
    <property type="component" value="Unplaced"/>
</dbReference>
<evidence type="ECO:0000313" key="1">
    <source>
        <dbReference type="Proteomes" id="UP000036681"/>
    </source>
</evidence>